<accession>A0A0Q3I1P4</accession>
<reference evidence="5 7" key="2">
    <citation type="submission" date="2017-02" db="EMBL/GenBank/DDBJ databases">
        <authorList>
            <person name="Peterson S.W."/>
        </authorList>
    </citation>
    <scope>NUCLEOTIDE SEQUENCE [LARGE SCALE GENOMIC DNA]</scope>
    <source>
        <strain evidence="5 7">DSM 9653</strain>
    </source>
</reference>
<dbReference type="InterPro" id="IPR024654">
    <property type="entry name" value="Calcineurin-like_PHP_lpxH"/>
</dbReference>
<name>A0A0Q3I1P4_9HYPH</name>
<dbReference type="RefSeq" id="WP_055727551.1">
    <property type="nucleotide sequence ID" value="NZ_LMAR01000027.1"/>
</dbReference>
<protein>
    <submittedName>
        <fullName evidence="5">Predicted phosphodiesterase</fullName>
    </submittedName>
</protein>
<dbReference type="InterPro" id="IPR011152">
    <property type="entry name" value="Pesterase_MJ0912"/>
</dbReference>
<comment type="similarity">
    <text evidence="1">Belongs to the metallophosphoesterase superfamily. YfcE family.</text>
</comment>
<dbReference type="EMBL" id="LMAR01000027">
    <property type="protein sequence ID" value="KQK31147.1"/>
    <property type="molecule type" value="Genomic_DNA"/>
</dbReference>
<evidence type="ECO:0000256" key="1">
    <source>
        <dbReference type="ARBA" id="ARBA00008950"/>
    </source>
</evidence>
<dbReference type="Proteomes" id="UP000051562">
    <property type="component" value="Unassembled WGS sequence"/>
</dbReference>
<organism evidence="3 6">
    <name type="scientific">Bosea thiooxidans</name>
    <dbReference type="NCBI Taxonomy" id="53254"/>
    <lineage>
        <taxon>Bacteria</taxon>
        <taxon>Pseudomonadati</taxon>
        <taxon>Pseudomonadota</taxon>
        <taxon>Alphaproteobacteria</taxon>
        <taxon>Hyphomicrobiales</taxon>
        <taxon>Boseaceae</taxon>
        <taxon>Bosea</taxon>
    </lineage>
</organism>
<dbReference type="Pfam" id="PF12850">
    <property type="entry name" value="Metallophos_2"/>
    <property type="match status" value="1"/>
</dbReference>
<evidence type="ECO:0000313" key="4">
    <source>
        <dbReference type="EMBL" id="KQK31147.1"/>
    </source>
</evidence>
<dbReference type="EMBL" id="LMAR01000056">
    <property type="protein sequence ID" value="KQK28903.1"/>
    <property type="molecule type" value="Genomic_DNA"/>
</dbReference>
<sequence>MRLCVFSDVHGNHLALEAILEEIERLKPDLVVNLGDCASGPLWPAETVRLLQAVDILHVRGNHDRALGAPAPDGLGTSDTFAWRNLDAEARRWLHDLPPTLLRDGLHCFHASPDSDTTYLMEEVRDQRLGFADAATVASRLGTLRGRLLCCGHSHLPRLLALADGAVVVNPGSVGCPAYDDRSDPPHVSESGAPHARFALVTMASTIAVEHRAVPYDWEKAARMAQANGRPDWAHALRTGTARPRSA</sequence>
<dbReference type="PANTHER" id="PTHR42850">
    <property type="entry name" value="METALLOPHOSPHOESTERASE"/>
    <property type="match status" value="1"/>
</dbReference>
<proteinExistence type="inferred from homology"/>
<evidence type="ECO:0000313" key="3">
    <source>
        <dbReference type="EMBL" id="KQK28903.1"/>
    </source>
</evidence>
<dbReference type="STRING" id="53254.SAMN05660750_04741"/>
<reference evidence="3 6" key="1">
    <citation type="submission" date="2015-10" db="EMBL/GenBank/DDBJ databases">
        <title>Draft genome of Bosea thiooxidans.</title>
        <authorList>
            <person name="Wang X."/>
        </authorList>
    </citation>
    <scope>NUCLEOTIDE SEQUENCE [LARGE SCALE GENOMIC DNA]</scope>
    <source>
        <strain evidence="3 6">CGMCC 9174</strain>
    </source>
</reference>
<dbReference type="InterPro" id="IPR050126">
    <property type="entry name" value="Ap4A_hydrolase"/>
</dbReference>
<dbReference type="PIRSF" id="PIRSF000883">
    <property type="entry name" value="Pesterase_MJ0912"/>
    <property type="match status" value="1"/>
</dbReference>
<evidence type="ECO:0000313" key="7">
    <source>
        <dbReference type="Proteomes" id="UP000190130"/>
    </source>
</evidence>
<dbReference type="Proteomes" id="UP000190130">
    <property type="component" value="Unassembled WGS sequence"/>
</dbReference>
<dbReference type="EMBL" id="FUYX01000019">
    <property type="protein sequence ID" value="SKC14505.1"/>
    <property type="molecule type" value="Genomic_DNA"/>
</dbReference>
<evidence type="ECO:0000259" key="2">
    <source>
        <dbReference type="Pfam" id="PF12850"/>
    </source>
</evidence>
<dbReference type="GO" id="GO:0016791">
    <property type="term" value="F:phosphatase activity"/>
    <property type="evidence" value="ECO:0007669"/>
    <property type="project" value="TreeGrafter"/>
</dbReference>
<evidence type="ECO:0000313" key="6">
    <source>
        <dbReference type="Proteomes" id="UP000051562"/>
    </source>
</evidence>
<gene>
    <name evidence="3" type="ORF">ARD30_06145</name>
    <name evidence="4" type="ORF">ARD30_10560</name>
    <name evidence="5" type="ORF">SAMN05660750_04741</name>
</gene>
<dbReference type="PANTHER" id="PTHR42850:SF2">
    <property type="entry name" value="BLL5683 PROTEIN"/>
    <property type="match status" value="1"/>
</dbReference>
<feature type="domain" description="Calcineurin-like phosphoesterase" evidence="2">
    <location>
        <begin position="1"/>
        <end position="179"/>
    </location>
</feature>
<dbReference type="Gene3D" id="3.60.21.10">
    <property type="match status" value="1"/>
</dbReference>
<dbReference type="AlphaFoldDB" id="A0A0Q3I1P4"/>
<evidence type="ECO:0000313" key="5">
    <source>
        <dbReference type="EMBL" id="SKC14505.1"/>
    </source>
</evidence>
<keyword evidence="6" id="KW-1185">Reference proteome</keyword>
<dbReference type="GO" id="GO:0005737">
    <property type="term" value="C:cytoplasm"/>
    <property type="evidence" value="ECO:0007669"/>
    <property type="project" value="TreeGrafter"/>
</dbReference>
<dbReference type="InterPro" id="IPR029052">
    <property type="entry name" value="Metallo-depent_PP-like"/>
</dbReference>
<dbReference type="SUPFAM" id="SSF56300">
    <property type="entry name" value="Metallo-dependent phosphatases"/>
    <property type="match status" value="1"/>
</dbReference>
<dbReference type="OrthoDB" id="9813918at2"/>
<dbReference type="CDD" id="cd00838">
    <property type="entry name" value="MPP_superfamily"/>
    <property type="match status" value="1"/>
</dbReference>